<evidence type="ECO:0008006" key="3">
    <source>
        <dbReference type="Google" id="ProtNLM"/>
    </source>
</evidence>
<dbReference type="Pfam" id="PF13469">
    <property type="entry name" value="Sulfotransfer_3"/>
    <property type="match status" value="1"/>
</dbReference>
<dbReference type="Gene3D" id="3.40.50.300">
    <property type="entry name" value="P-loop containing nucleotide triphosphate hydrolases"/>
    <property type="match status" value="1"/>
</dbReference>
<dbReference type="SUPFAM" id="SSF52540">
    <property type="entry name" value="P-loop containing nucleoside triphosphate hydrolases"/>
    <property type="match status" value="1"/>
</dbReference>
<dbReference type="AlphaFoldDB" id="A0A4S2GZ89"/>
<dbReference type="OrthoDB" id="3397773at2"/>
<dbReference type="EMBL" id="SRXW01000003">
    <property type="protein sequence ID" value="TGY88403.1"/>
    <property type="molecule type" value="Genomic_DNA"/>
</dbReference>
<comment type="caution">
    <text evidence="1">The sequence shown here is derived from an EMBL/GenBank/DDBJ whole genome shotgun (WGS) entry which is preliminary data.</text>
</comment>
<dbReference type="Proteomes" id="UP000308054">
    <property type="component" value="Unassembled WGS sequence"/>
</dbReference>
<reference evidence="1 2" key="1">
    <citation type="journal article" date="2017" name="Int. J. Syst. Evol. Microbiol.">
        <title>Marinicauda algicola sp. nov., isolated from a marine red alga Rhodosorus marinus.</title>
        <authorList>
            <person name="Jeong S.E."/>
            <person name="Jeon S.H."/>
            <person name="Chun B.H."/>
            <person name="Kim D.W."/>
            <person name="Jeon C.O."/>
        </authorList>
    </citation>
    <scope>NUCLEOTIDE SEQUENCE [LARGE SCALE GENOMIC DNA]</scope>
    <source>
        <strain evidence="1 2">JCM 31718</strain>
    </source>
</reference>
<gene>
    <name evidence="1" type="ORF">E5163_11335</name>
</gene>
<accession>A0A4S2GZ89</accession>
<evidence type="ECO:0000313" key="1">
    <source>
        <dbReference type="EMBL" id="TGY88403.1"/>
    </source>
</evidence>
<proteinExistence type="predicted"/>
<name>A0A4S2GZ89_9PROT</name>
<sequence length="361" mass="39014">MQAAGTESEAAIARLFPRLHERPDLYLYAFEPITGTADLIVMDEADYARASFLNPGILTAQTLGARVPLFRVIEAAEAAPRTRPVHFIFHQGHTGSTLLSRLLDATGSTLGLREPWPLLTLAEHHDVLDTPEAVLSPDAYARLRDALLALWSRSFRPGQTAVVKASSHGERIGADLLAAAPDARAVTLHLPPEPYLATTLARANVHADLLGFARERMRRLVAMFGEVSEPLHALSTGELAAMAWLVERASQRAMLDGEALAARVLDLDFETLLAGPEETLARVAAHFELGADAAAVRRAVTGPVMSRYSKAPGQSYSARVRAERLDAARAAHGTEIARGLSWLERMGEKAPLAGRIASAFF</sequence>
<dbReference type="RefSeq" id="WP_135996249.1">
    <property type="nucleotide sequence ID" value="NZ_CP071057.1"/>
</dbReference>
<protein>
    <recommendedName>
        <fullName evidence="3">Sulfotransferase family protein</fullName>
    </recommendedName>
</protein>
<keyword evidence="2" id="KW-1185">Reference proteome</keyword>
<dbReference type="InterPro" id="IPR027417">
    <property type="entry name" value="P-loop_NTPase"/>
</dbReference>
<evidence type="ECO:0000313" key="2">
    <source>
        <dbReference type="Proteomes" id="UP000308054"/>
    </source>
</evidence>
<organism evidence="1 2">
    <name type="scientific">Marinicauda algicola</name>
    <dbReference type="NCBI Taxonomy" id="2029849"/>
    <lineage>
        <taxon>Bacteria</taxon>
        <taxon>Pseudomonadati</taxon>
        <taxon>Pseudomonadota</taxon>
        <taxon>Alphaproteobacteria</taxon>
        <taxon>Maricaulales</taxon>
        <taxon>Maricaulaceae</taxon>
        <taxon>Marinicauda</taxon>
    </lineage>
</organism>